<protein>
    <submittedName>
        <fullName evidence="4">Response regulator</fullName>
    </submittedName>
</protein>
<reference evidence="4 5" key="1">
    <citation type="journal article" date="2014" name="Int. J. Syst. Evol. Microbiol.">
        <title>Sneathiella chungangensis sp. nov., isolated from a marine sand, and emended description of the genus Sneathiella.</title>
        <authorList>
            <person name="Siamphan C."/>
            <person name="Kim H."/>
            <person name="Lee J.S."/>
            <person name="Kim W."/>
        </authorList>
    </citation>
    <scope>NUCLEOTIDE SEQUENCE [LARGE SCALE GENOMIC DNA]</scope>
    <source>
        <strain evidence="4 5">KCTC 32476</strain>
    </source>
</reference>
<keyword evidence="5" id="KW-1185">Reference proteome</keyword>
<dbReference type="OrthoDB" id="7202050at2"/>
<accession>A0A845MI56</accession>
<dbReference type="RefSeq" id="WP_161340096.1">
    <property type="nucleotide sequence ID" value="NZ_JBHSDG010000003.1"/>
</dbReference>
<dbReference type="GO" id="GO:0000160">
    <property type="term" value="P:phosphorelay signal transduction system"/>
    <property type="evidence" value="ECO:0007669"/>
    <property type="project" value="InterPro"/>
</dbReference>
<comment type="caution">
    <text evidence="4">The sequence shown here is derived from an EMBL/GenBank/DDBJ whole genome shotgun (WGS) entry which is preliminary data.</text>
</comment>
<dbReference type="AlphaFoldDB" id="A0A845MI56"/>
<comment type="caution">
    <text evidence="1">Lacks conserved residue(s) required for the propagation of feature annotation.</text>
</comment>
<dbReference type="Pfam" id="PF00072">
    <property type="entry name" value="Response_reg"/>
    <property type="match status" value="1"/>
</dbReference>
<dbReference type="EMBL" id="WTVA01000015">
    <property type="protein sequence ID" value="MZR23648.1"/>
    <property type="molecule type" value="Genomic_DNA"/>
</dbReference>
<dbReference type="InterPro" id="IPR011006">
    <property type="entry name" value="CheY-like_superfamily"/>
</dbReference>
<dbReference type="Gene3D" id="3.40.50.2300">
    <property type="match status" value="1"/>
</dbReference>
<feature type="domain" description="Response regulatory" evidence="3">
    <location>
        <begin position="10"/>
        <end position="129"/>
    </location>
</feature>
<evidence type="ECO:0000313" key="4">
    <source>
        <dbReference type="EMBL" id="MZR23648.1"/>
    </source>
</evidence>
<dbReference type="InterPro" id="IPR001789">
    <property type="entry name" value="Sig_transdc_resp-reg_receiver"/>
</dbReference>
<name>A0A845MI56_9PROT</name>
<dbReference type="SUPFAM" id="SSF52172">
    <property type="entry name" value="CheY-like"/>
    <property type="match status" value="1"/>
</dbReference>
<organism evidence="4 5">
    <name type="scientific">Sneathiella chungangensis</name>
    <dbReference type="NCBI Taxonomy" id="1418234"/>
    <lineage>
        <taxon>Bacteria</taxon>
        <taxon>Pseudomonadati</taxon>
        <taxon>Pseudomonadota</taxon>
        <taxon>Alphaproteobacteria</taxon>
        <taxon>Sneathiellales</taxon>
        <taxon>Sneathiellaceae</taxon>
        <taxon>Sneathiella</taxon>
    </lineage>
</organism>
<dbReference type="PROSITE" id="PS50110">
    <property type="entry name" value="RESPONSE_REGULATORY"/>
    <property type="match status" value="1"/>
</dbReference>
<evidence type="ECO:0000313" key="5">
    <source>
        <dbReference type="Proteomes" id="UP000445696"/>
    </source>
</evidence>
<sequence length="330" mass="36551">MTETRFQSATVLLYDPEPSMRQNTRSALLNIGFGEVIACADGREFVERAERGDFDLIVAETAGEKADIHHVIRDIRRHRLGKDPFINVVLSLWNTAPDIVGDVMNAGADDLITRPMSRTQISTRILRLISARKPFIVTADYIGPDRRLVTRSSPTKPMLIVPNSLRAKVENRPELAATPEAVRLAMTVVNERKISIYAEQLMRLSSAVILLSGSRDSFGDRADVVVAMRERNKSLIESVAGTEFTHIVSLCDALESLLLRIEKATTKLDDKDRDLLSQIPYAIHKGCSELHLSAGLAFDIREISNRVRDTQKNSGAESGAENAKNSALFA</sequence>
<proteinExistence type="predicted"/>
<evidence type="ECO:0000256" key="2">
    <source>
        <dbReference type="SAM" id="MobiDB-lite"/>
    </source>
</evidence>
<dbReference type="Proteomes" id="UP000445696">
    <property type="component" value="Unassembled WGS sequence"/>
</dbReference>
<gene>
    <name evidence="4" type="ORF">GQF03_15020</name>
</gene>
<evidence type="ECO:0000256" key="1">
    <source>
        <dbReference type="PROSITE-ProRule" id="PRU00169"/>
    </source>
</evidence>
<evidence type="ECO:0000259" key="3">
    <source>
        <dbReference type="PROSITE" id="PS50110"/>
    </source>
</evidence>
<feature type="region of interest" description="Disordered" evidence="2">
    <location>
        <begin position="309"/>
        <end position="330"/>
    </location>
</feature>